<accession>W4VL03</accession>
<evidence type="ECO:0000259" key="1">
    <source>
        <dbReference type="SMART" id="SM01245"/>
    </source>
</evidence>
<dbReference type="AlphaFoldDB" id="W4VL03"/>
<gene>
    <name evidence="2" type="ORF">JCM21714_3197</name>
</gene>
<sequence length="253" mass="28925">MNEFISKASTVEDAIDRGLHVMNISQKDVNIEVLQVNTKGFIGIGKKQAIVKLKRIKNTQQNIEKTTNSVPNLEKFVQEALNEYKETEELVKKPPMNTTVEEEKEGVAWIQNNELFVNSSHDKYATASIKEGITLYKNEEKITKQTILLSKDDEYRVEYEEFYEKPMSWKISIIKNEIEAILDVYPGEKISRNLKDVAPSEHITIELQSQKEPVNTLSKADILAELDNKNIIFGLNHTAIENALETKEQVDLS</sequence>
<dbReference type="OrthoDB" id="1279at2"/>
<dbReference type="InterPro" id="IPR032782">
    <property type="entry name" value="KhpB_N"/>
</dbReference>
<dbReference type="Pfam" id="PF14804">
    <property type="entry name" value="Jag_N"/>
    <property type="match status" value="1"/>
</dbReference>
<dbReference type="eggNOG" id="COG1315">
    <property type="taxonomic scope" value="Bacteria"/>
</dbReference>
<dbReference type="EMBL" id="BAVS01000018">
    <property type="protein sequence ID" value="GAE94065.1"/>
    <property type="molecule type" value="Genomic_DNA"/>
</dbReference>
<dbReference type="SMART" id="SM01245">
    <property type="entry name" value="Jag_N"/>
    <property type="match status" value="1"/>
</dbReference>
<reference evidence="2 3" key="1">
    <citation type="journal article" date="2014" name="Genome Announc.">
        <title>Draft Genome Sequence of the Boron-Tolerant and Moderately Halotolerant Bacterium Gracilibacillus boraciitolerans JCM 21714T.</title>
        <authorList>
            <person name="Ahmed I."/>
            <person name="Oshima K."/>
            <person name="Suda W."/>
            <person name="Kitamura K."/>
            <person name="Iida T."/>
            <person name="Ohmori Y."/>
            <person name="Fujiwara T."/>
            <person name="Hattori M."/>
            <person name="Ohkuma M."/>
        </authorList>
    </citation>
    <scope>NUCLEOTIDE SEQUENCE [LARGE SCALE GENOMIC DNA]</scope>
    <source>
        <strain evidence="2 3">JCM 21714</strain>
    </source>
</reference>
<protein>
    <submittedName>
        <fullName evidence="2">Serine phosphatase RsbU</fullName>
    </submittedName>
</protein>
<comment type="caution">
    <text evidence="2">The sequence shown here is derived from an EMBL/GenBank/DDBJ whole genome shotgun (WGS) entry which is preliminary data.</text>
</comment>
<evidence type="ECO:0000313" key="3">
    <source>
        <dbReference type="Proteomes" id="UP000019102"/>
    </source>
</evidence>
<keyword evidence="3" id="KW-1185">Reference proteome</keyword>
<dbReference type="RefSeq" id="WP_035724590.1">
    <property type="nucleotide sequence ID" value="NZ_BAVS01000018.1"/>
</dbReference>
<feature type="domain" description="RNA-binding protein KhpB N-terminal" evidence="1">
    <location>
        <begin position="5"/>
        <end position="56"/>
    </location>
</feature>
<proteinExistence type="predicted"/>
<dbReference type="Proteomes" id="UP000019102">
    <property type="component" value="Unassembled WGS sequence"/>
</dbReference>
<name>W4VL03_9BACI</name>
<dbReference type="Gene3D" id="3.30.30.80">
    <property type="entry name" value="probable RNA-binding protein from clostridium symbiosum atcc 14940"/>
    <property type="match status" value="1"/>
</dbReference>
<evidence type="ECO:0000313" key="2">
    <source>
        <dbReference type="EMBL" id="GAE94065.1"/>
    </source>
</evidence>
<organism evidence="2 3">
    <name type="scientific">Gracilibacillus boraciitolerans JCM 21714</name>
    <dbReference type="NCBI Taxonomy" id="1298598"/>
    <lineage>
        <taxon>Bacteria</taxon>
        <taxon>Bacillati</taxon>
        <taxon>Bacillota</taxon>
        <taxon>Bacilli</taxon>
        <taxon>Bacillales</taxon>
        <taxon>Bacillaceae</taxon>
        <taxon>Gracilibacillus</taxon>
    </lineage>
</organism>
<dbReference type="STRING" id="1298598.JCM21714_3197"/>
<dbReference type="InterPro" id="IPR038247">
    <property type="entry name" value="Jag_N_dom_sf"/>
</dbReference>